<evidence type="ECO:0000256" key="1">
    <source>
        <dbReference type="SAM" id="SignalP"/>
    </source>
</evidence>
<dbReference type="OrthoDB" id="9808066at2"/>
<feature type="domain" description="Right handed beta helix" evidence="2">
    <location>
        <begin position="403"/>
        <end position="554"/>
    </location>
</feature>
<dbReference type="Pfam" id="PF13229">
    <property type="entry name" value="Beta_helix"/>
    <property type="match status" value="1"/>
</dbReference>
<dbReference type="SUPFAM" id="SSF51126">
    <property type="entry name" value="Pectin lyase-like"/>
    <property type="match status" value="1"/>
</dbReference>
<protein>
    <submittedName>
        <fullName evidence="4">Right-handed parallel beta-helix repeat-containing protein</fullName>
    </submittedName>
</protein>
<comment type="caution">
    <text evidence="4">The sequence shown here is derived from an EMBL/GenBank/DDBJ whole genome shotgun (WGS) entry which is preliminary data.</text>
</comment>
<proteinExistence type="predicted"/>
<dbReference type="Pfam" id="PF21231">
    <property type="entry name" value="GH141_M"/>
    <property type="match status" value="1"/>
</dbReference>
<feature type="chain" id="PRO_5020187491" evidence="1">
    <location>
        <begin position="22"/>
        <end position="692"/>
    </location>
</feature>
<dbReference type="EMBL" id="SJSL01000003">
    <property type="protein sequence ID" value="TCD00392.1"/>
    <property type="molecule type" value="Genomic_DNA"/>
</dbReference>
<dbReference type="Gene3D" id="2.160.20.10">
    <property type="entry name" value="Single-stranded right-handed beta-helix, Pectin lyase-like"/>
    <property type="match status" value="2"/>
</dbReference>
<dbReference type="InterPro" id="IPR006626">
    <property type="entry name" value="PbH1"/>
</dbReference>
<evidence type="ECO:0000259" key="3">
    <source>
        <dbReference type="Pfam" id="PF21231"/>
    </source>
</evidence>
<dbReference type="PANTHER" id="PTHR36453:SF1">
    <property type="entry name" value="RIGHT HANDED BETA HELIX DOMAIN-CONTAINING PROTEIN"/>
    <property type="match status" value="1"/>
</dbReference>
<dbReference type="InterPro" id="IPR012334">
    <property type="entry name" value="Pectin_lyas_fold"/>
</dbReference>
<keyword evidence="1" id="KW-0732">Signal</keyword>
<dbReference type="RefSeq" id="WP_131596741.1">
    <property type="nucleotide sequence ID" value="NZ_SJSL01000003.1"/>
</dbReference>
<dbReference type="InterPro" id="IPR039448">
    <property type="entry name" value="Beta_helix"/>
</dbReference>
<evidence type="ECO:0000313" key="5">
    <source>
        <dbReference type="Proteomes" id="UP000293347"/>
    </source>
</evidence>
<feature type="domain" description="GH141-like insertion" evidence="3">
    <location>
        <begin position="145"/>
        <end position="277"/>
    </location>
</feature>
<sequence>MTRLKQSILLLLMFSTHSTFSVGITSSAFSLTIYVSLNGKDSNPGTAKAPFATLEAARDHIRKLRQQKQLKEPVEILVSSGTYYLTKPLEFTQEDSGTANSALIIRGTAGKTPVFSGGTLLPSFQKITDQLWKIDLSNPNLYGGPIQQLFINGTRAVRARTPNQDIFYKIKGVSETAGKRAIQKIPLTTDQFQTLQFPAQDTGNLIVSIHHAWDRTRKYVEKIEGKETSISISGKPMQPWNKLNNSAQFYFENKRTFLDQAGEFFYDPSGALYYIPKPGETITATIAIVPLIEQIVVIKGSPDLKAQHIRFENLSFQHTRHIMTAEGEEPMQAAAPTEATVMVDYADNIRFDKCEIFHTGNNGLWFRTACQNNSVTNSYFHDLGIGGLKIGEMKIPADQRTATGNILIDNNIIRSGGQEIPTGIGVIIFQSADNTISHNEIADFRYTGISVGWVWGYAESPTKRNKIINNHIHHLGWGELSDMGGIYTLGLSEGTVVSGNVIHDIYSYGYGGWGLYTDEGSTGIVMENNLVYNCKNSGFHQHYGKDNLIRNNIFAFQIKAQLQASRVEKHQSFRFTRNIIYYSSGKLGETNWDKVNAVKDSNIYWNTAMEKINTAKDQHALVADPLFNDPLNHDFHIKNTTVIDKIGFRQFDYTKAGVYGNKAWKKLALFDKRLQTKFSETVDRLLKDQTPF</sequence>
<evidence type="ECO:0000313" key="4">
    <source>
        <dbReference type="EMBL" id="TCD00392.1"/>
    </source>
</evidence>
<dbReference type="InterPro" id="IPR048482">
    <property type="entry name" value="GH141_ins"/>
</dbReference>
<name>A0A4R0NID4_9SPHI</name>
<dbReference type="InterPro" id="IPR011050">
    <property type="entry name" value="Pectin_lyase_fold/virulence"/>
</dbReference>
<feature type="signal peptide" evidence="1">
    <location>
        <begin position="1"/>
        <end position="21"/>
    </location>
</feature>
<accession>A0A4R0NID4</accession>
<gene>
    <name evidence="4" type="ORF">EZ437_14295</name>
</gene>
<evidence type="ECO:0000259" key="2">
    <source>
        <dbReference type="Pfam" id="PF13229"/>
    </source>
</evidence>
<dbReference type="SMART" id="SM00710">
    <property type="entry name" value="PbH1"/>
    <property type="match status" value="7"/>
</dbReference>
<keyword evidence="5" id="KW-1185">Reference proteome</keyword>
<dbReference type="PANTHER" id="PTHR36453">
    <property type="entry name" value="SECRETED PROTEIN-RELATED"/>
    <property type="match status" value="1"/>
</dbReference>
<organism evidence="4 5">
    <name type="scientific">Pedobacter psychroterrae</name>
    <dbReference type="NCBI Taxonomy" id="2530453"/>
    <lineage>
        <taxon>Bacteria</taxon>
        <taxon>Pseudomonadati</taxon>
        <taxon>Bacteroidota</taxon>
        <taxon>Sphingobacteriia</taxon>
        <taxon>Sphingobacteriales</taxon>
        <taxon>Sphingobacteriaceae</taxon>
        <taxon>Pedobacter</taxon>
    </lineage>
</organism>
<dbReference type="Proteomes" id="UP000293347">
    <property type="component" value="Unassembled WGS sequence"/>
</dbReference>
<reference evidence="4 5" key="1">
    <citation type="submission" date="2019-02" db="EMBL/GenBank/DDBJ databases">
        <title>Pedobacter sp. RP-1-14 sp. nov., isolated from Arctic soil.</title>
        <authorList>
            <person name="Dahal R.H."/>
        </authorList>
    </citation>
    <scope>NUCLEOTIDE SEQUENCE [LARGE SCALE GENOMIC DNA]</scope>
    <source>
        <strain evidence="4 5">RP-1-14</strain>
    </source>
</reference>
<dbReference type="AlphaFoldDB" id="A0A4R0NID4"/>